<dbReference type="EMBL" id="CP016908">
    <property type="protein sequence ID" value="APS00131.1"/>
    <property type="molecule type" value="Genomic_DNA"/>
</dbReference>
<dbReference type="InterPro" id="IPR036520">
    <property type="entry name" value="UPF0759_sf"/>
</dbReference>
<reference evidence="1 2" key="1">
    <citation type="submission" date="2016-08" db="EMBL/GenBank/DDBJ databases">
        <title>Identification and validation of antigenic proteins from Pajaroellobacter abortibovis using de-novo genome sequence assembly and reverse vaccinology.</title>
        <authorList>
            <person name="Welly B.T."/>
            <person name="Miller M.R."/>
            <person name="Stott J.L."/>
            <person name="Blanchard M.T."/>
            <person name="Islas-Trejo A.D."/>
            <person name="O'Rourke S.M."/>
            <person name="Young A.E."/>
            <person name="Medrano J.F."/>
            <person name="Van Eenennaam A.L."/>
        </authorList>
    </citation>
    <scope>NUCLEOTIDE SEQUENCE [LARGE SCALE GENOMIC DNA]</scope>
    <source>
        <strain evidence="1 2">BTF92-0548A/99-0131</strain>
    </source>
</reference>
<name>A0A1L6MX50_9BACT</name>
<sequence length="253" mass="28340">MVMSTRFRIGAQALRGSLESYAKHFDFLEVSVSSLPSKGSQEGDFRMEPGIKALRQWRKKVPTSFDFCVVGGKYLSQLRPGGALEHELASVQVAVEALQAKCFLLKTPSDITPAPLWRDRLASVFERLSRTIICLAWEPTGVWELEEAISVAKKWGVFVVVDPARDLVPEGRMFYGRLRGLGETRSFGPSALERVVEAIGERQAAYLIIETRGASREAKEIRRIVQNKCSHEFVMGIKAPPDFLFFGKGMEEE</sequence>
<gene>
    <name evidence="1" type="ORF">BCY86_05140</name>
</gene>
<dbReference type="Proteomes" id="UP000185544">
    <property type="component" value="Chromosome"/>
</dbReference>
<accession>A0A1L6MX50</accession>
<dbReference type="Pfam" id="PF01904">
    <property type="entry name" value="DUF72"/>
    <property type="match status" value="1"/>
</dbReference>
<proteinExistence type="predicted"/>
<dbReference type="SUPFAM" id="SSF117396">
    <property type="entry name" value="TM1631-like"/>
    <property type="match status" value="1"/>
</dbReference>
<evidence type="ECO:0000313" key="1">
    <source>
        <dbReference type="EMBL" id="APS00131.1"/>
    </source>
</evidence>
<organism evidence="1 2">
    <name type="scientific">Pajaroellobacter abortibovis</name>
    <dbReference type="NCBI Taxonomy" id="1882918"/>
    <lineage>
        <taxon>Bacteria</taxon>
        <taxon>Pseudomonadati</taxon>
        <taxon>Myxococcota</taxon>
        <taxon>Polyangia</taxon>
        <taxon>Polyangiales</taxon>
        <taxon>Polyangiaceae</taxon>
    </lineage>
</organism>
<dbReference type="AlphaFoldDB" id="A0A1L6MX50"/>
<protein>
    <submittedName>
        <fullName evidence="1">Uncharacterized protein</fullName>
    </submittedName>
</protein>
<dbReference type="Gene3D" id="3.20.20.410">
    <property type="entry name" value="Protein of unknown function UPF0759"/>
    <property type="match status" value="1"/>
</dbReference>
<keyword evidence="2" id="KW-1185">Reference proteome</keyword>
<dbReference type="STRING" id="1882918.BCY86_05140"/>
<dbReference type="OrthoDB" id="9780310at2"/>
<evidence type="ECO:0000313" key="2">
    <source>
        <dbReference type="Proteomes" id="UP000185544"/>
    </source>
</evidence>
<dbReference type="InterPro" id="IPR002763">
    <property type="entry name" value="DUF72"/>
</dbReference>
<dbReference type="KEGG" id="pabo:BCY86_05140"/>